<feature type="transmembrane region" description="Helical" evidence="1">
    <location>
        <begin position="68"/>
        <end position="87"/>
    </location>
</feature>
<reference evidence="2" key="1">
    <citation type="submission" date="2020-07" db="EMBL/GenBank/DDBJ databases">
        <title>Vallitalea pronyensis genome.</title>
        <authorList>
            <person name="Postec A."/>
        </authorList>
    </citation>
    <scope>NUCLEOTIDE SEQUENCE</scope>
    <source>
        <strain evidence="2">FatNI3</strain>
    </source>
</reference>
<feature type="transmembrane region" description="Helical" evidence="1">
    <location>
        <begin position="93"/>
        <end position="111"/>
    </location>
</feature>
<proteinExistence type="predicted"/>
<accession>A0A8J8SID9</accession>
<dbReference type="PANTHER" id="PTHR34821:SF2">
    <property type="entry name" value="INNER MEMBRANE PROTEIN YDCZ"/>
    <property type="match status" value="1"/>
</dbReference>
<dbReference type="GO" id="GO:0005886">
    <property type="term" value="C:plasma membrane"/>
    <property type="evidence" value="ECO:0007669"/>
    <property type="project" value="TreeGrafter"/>
</dbReference>
<keyword evidence="1" id="KW-0472">Membrane</keyword>
<dbReference type="Pfam" id="PF04657">
    <property type="entry name" value="DMT_YdcZ"/>
    <property type="match status" value="1"/>
</dbReference>
<sequence length="149" mass="16171">MFILLALLAGALVIICISINGNLAKQVGVIQAGMTNYFVGLMSSILYATIMGGLSWHTLFMAPHSIPFYYFLGGAAGSLIMILNSIIIHHLPAVYVTMLVFIGQIIAGMTIDYVKFGLWSQGKVVGGIIIMIGLYYYIKGDKKAKKEGF</sequence>
<keyword evidence="1" id="KW-0812">Transmembrane</keyword>
<protein>
    <submittedName>
        <fullName evidence="2">DMT family transporter</fullName>
    </submittedName>
</protein>
<evidence type="ECO:0000256" key="1">
    <source>
        <dbReference type="SAM" id="Phobius"/>
    </source>
</evidence>
<dbReference type="Proteomes" id="UP000683246">
    <property type="component" value="Chromosome"/>
</dbReference>
<evidence type="ECO:0000313" key="2">
    <source>
        <dbReference type="EMBL" id="QUI24820.1"/>
    </source>
</evidence>
<dbReference type="RefSeq" id="WP_212695517.1">
    <property type="nucleotide sequence ID" value="NZ_CP058649.1"/>
</dbReference>
<dbReference type="EMBL" id="CP058649">
    <property type="protein sequence ID" value="QUI24820.1"/>
    <property type="molecule type" value="Genomic_DNA"/>
</dbReference>
<name>A0A8J8SID9_9FIRM</name>
<organism evidence="2 3">
    <name type="scientific">Vallitalea pronyensis</name>
    <dbReference type="NCBI Taxonomy" id="1348613"/>
    <lineage>
        <taxon>Bacteria</taxon>
        <taxon>Bacillati</taxon>
        <taxon>Bacillota</taxon>
        <taxon>Clostridia</taxon>
        <taxon>Lachnospirales</taxon>
        <taxon>Vallitaleaceae</taxon>
        <taxon>Vallitalea</taxon>
    </lineage>
</organism>
<dbReference type="AlphaFoldDB" id="A0A8J8SID9"/>
<keyword evidence="3" id="KW-1185">Reference proteome</keyword>
<dbReference type="KEGG" id="vpy:HZI73_22065"/>
<evidence type="ECO:0000313" key="3">
    <source>
        <dbReference type="Proteomes" id="UP000683246"/>
    </source>
</evidence>
<keyword evidence="1" id="KW-1133">Transmembrane helix</keyword>
<dbReference type="PANTHER" id="PTHR34821">
    <property type="entry name" value="INNER MEMBRANE PROTEIN YDCZ"/>
    <property type="match status" value="1"/>
</dbReference>
<feature type="transmembrane region" description="Helical" evidence="1">
    <location>
        <begin position="118"/>
        <end position="138"/>
    </location>
</feature>
<dbReference type="InterPro" id="IPR006750">
    <property type="entry name" value="YdcZ"/>
</dbReference>
<gene>
    <name evidence="2" type="ORF">HZI73_22065</name>
</gene>
<feature type="transmembrane region" description="Helical" evidence="1">
    <location>
        <begin position="34"/>
        <end position="56"/>
    </location>
</feature>